<dbReference type="EMBL" id="JAZHXI010000009">
    <property type="protein sequence ID" value="KAL2067744.1"/>
    <property type="molecule type" value="Genomic_DNA"/>
</dbReference>
<feature type="region of interest" description="Disordered" evidence="1">
    <location>
        <begin position="60"/>
        <end position="81"/>
    </location>
</feature>
<keyword evidence="3" id="KW-1185">Reference proteome</keyword>
<comment type="caution">
    <text evidence="2">The sequence shown here is derived from an EMBL/GenBank/DDBJ whole genome shotgun (WGS) entry which is preliminary data.</text>
</comment>
<gene>
    <name evidence="2" type="ORF">VTL71DRAFT_15840</name>
</gene>
<sequence length="112" mass="12148">MAIKERAPSSPGMLASATRYWQPLSPASSSISLQYHLPQYPTKPNQNKFKMAGFTSTQTFTNSGRGGYNGPAASSNSDDESRTLVFMSSVRGACIKRSDDDDENEDGRGGYN</sequence>
<protein>
    <submittedName>
        <fullName evidence="2">Uncharacterized protein</fullName>
    </submittedName>
</protein>
<accession>A0ABR4CF18</accession>
<organism evidence="2 3">
    <name type="scientific">Oculimacula yallundae</name>
    <dbReference type="NCBI Taxonomy" id="86028"/>
    <lineage>
        <taxon>Eukaryota</taxon>
        <taxon>Fungi</taxon>
        <taxon>Dikarya</taxon>
        <taxon>Ascomycota</taxon>
        <taxon>Pezizomycotina</taxon>
        <taxon>Leotiomycetes</taxon>
        <taxon>Helotiales</taxon>
        <taxon>Ploettnerulaceae</taxon>
        <taxon>Oculimacula</taxon>
    </lineage>
</organism>
<dbReference type="Proteomes" id="UP001595075">
    <property type="component" value="Unassembled WGS sequence"/>
</dbReference>
<evidence type="ECO:0000313" key="3">
    <source>
        <dbReference type="Proteomes" id="UP001595075"/>
    </source>
</evidence>
<reference evidence="2 3" key="1">
    <citation type="journal article" date="2024" name="Commun. Biol.">
        <title>Comparative genomic analysis of thermophilic fungi reveals convergent evolutionary adaptations and gene losses.</title>
        <authorList>
            <person name="Steindorff A.S."/>
            <person name="Aguilar-Pontes M.V."/>
            <person name="Robinson A.J."/>
            <person name="Andreopoulos B."/>
            <person name="LaButti K."/>
            <person name="Kuo A."/>
            <person name="Mondo S."/>
            <person name="Riley R."/>
            <person name="Otillar R."/>
            <person name="Haridas S."/>
            <person name="Lipzen A."/>
            <person name="Grimwood J."/>
            <person name="Schmutz J."/>
            <person name="Clum A."/>
            <person name="Reid I.D."/>
            <person name="Moisan M.C."/>
            <person name="Butler G."/>
            <person name="Nguyen T.T.M."/>
            <person name="Dewar K."/>
            <person name="Conant G."/>
            <person name="Drula E."/>
            <person name="Henrissat B."/>
            <person name="Hansel C."/>
            <person name="Singer S."/>
            <person name="Hutchinson M.I."/>
            <person name="de Vries R.P."/>
            <person name="Natvig D.O."/>
            <person name="Powell A.J."/>
            <person name="Tsang A."/>
            <person name="Grigoriev I.V."/>
        </authorList>
    </citation>
    <scope>NUCLEOTIDE SEQUENCE [LARGE SCALE GENOMIC DNA]</scope>
    <source>
        <strain evidence="2 3">CBS 494.80</strain>
    </source>
</reference>
<proteinExistence type="predicted"/>
<feature type="non-terminal residue" evidence="2">
    <location>
        <position position="112"/>
    </location>
</feature>
<evidence type="ECO:0000313" key="2">
    <source>
        <dbReference type="EMBL" id="KAL2067744.1"/>
    </source>
</evidence>
<name>A0ABR4CF18_9HELO</name>
<evidence type="ECO:0000256" key="1">
    <source>
        <dbReference type="SAM" id="MobiDB-lite"/>
    </source>
</evidence>